<dbReference type="PANTHER" id="PTHR43320:SF3">
    <property type="entry name" value="CARBOHYDRATE KINASE PFKB DOMAIN-CONTAINING PROTEIN"/>
    <property type="match status" value="1"/>
</dbReference>
<keyword evidence="3 5" id="KW-0418">Kinase</keyword>
<dbReference type="SUPFAM" id="SSF53613">
    <property type="entry name" value="Ribokinase-like"/>
    <property type="match status" value="1"/>
</dbReference>
<evidence type="ECO:0000259" key="4">
    <source>
        <dbReference type="Pfam" id="PF00294"/>
    </source>
</evidence>
<dbReference type="OrthoDB" id="9813569at2"/>
<dbReference type="Gene3D" id="3.40.1190.20">
    <property type="match status" value="1"/>
</dbReference>
<accession>A0A212Q2T1</accession>
<dbReference type="Proteomes" id="UP000197065">
    <property type="component" value="Unassembled WGS sequence"/>
</dbReference>
<comment type="similarity">
    <text evidence="1">Belongs to the carbohydrate kinase PfkB family.</text>
</comment>
<dbReference type="PANTHER" id="PTHR43320">
    <property type="entry name" value="SUGAR KINASE"/>
    <property type="match status" value="1"/>
</dbReference>
<evidence type="ECO:0000256" key="3">
    <source>
        <dbReference type="ARBA" id="ARBA00022777"/>
    </source>
</evidence>
<dbReference type="InterPro" id="IPR002173">
    <property type="entry name" value="Carboh/pur_kinase_PfkB_CS"/>
</dbReference>
<evidence type="ECO:0000313" key="5">
    <source>
        <dbReference type="EMBL" id="SNB53468.1"/>
    </source>
</evidence>
<dbReference type="InterPro" id="IPR029056">
    <property type="entry name" value="Ribokinase-like"/>
</dbReference>
<dbReference type="InterPro" id="IPR052700">
    <property type="entry name" value="Carb_kinase_PfkB-like"/>
</dbReference>
<name>A0A212Q2T1_9PROT</name>
<dbReference type="PROSITE" id="PS00584">
    <property type="entry name" value="PFKB_KINASES_2"/>
    <property type="match status" value="1"/>
</dbReference>
<proteinExistence type="inferred from homology"/>
<keyword evidence="6" id="KW-1185">Reference proteome</keyword>
<feature type="domain" description="Carbohydrate kinase PfkB" evidence="4">
    <location>
        <begin position="57"/>
        <end position="322"/>
    </location>
</feature>
<dbReference type="EMBL" id="FYEH01000001">
    <property type="protein sequence ID" value="SNB53468.1"/>
    <property type="molecule type" value="Genomic_DNA"/>
</dbReference>
<sequence length="336" mass="34983">MTISSARQSFDVVGIGNAIIDILAAASDQQIAELGLAKGTMTLVDRERSDFLYAKMGAAREVSGGSAANTVAAIASLGGKAAFIGRVHDDAFGKIFAHDLRASGVTFENAPATSGPPTARCLVFVPEDAQRTMQTYLGACVELCPDDVDEALVASGHVVYLEGYLWDKPAAKAACIKAADIAHKVGNKVALTLSDPFCVGRWRSEFLDLIHGRVDILFANEAEITALFETDDFDAAVQAIAPHVEIAALTRGALGSVIVKGERRIDIAASPCPTVLDTTGAGDLFAAGFLRGLTAGLDLEASGRLASASAASILGIFGPRASEPLLPLFEEAARGH</sequence>
<dbReference type="GO" id="GO:0016301">
    <property type="term" value="F:kinase activity"/>
    <property type="evidence" value="ECO:0007669"/>
    <property type="project" value="UniProtKB-KW"/>
</dbReference>
<dbReference type="AlphaFoldDB" id="A0A212Q2T1"/>
<evidence type="ECO:0000256" key="1">
    <source>
        <dbReference type="ARBA" id="ARBA00010688"/>
    </source>
</evidence>
<reference evidence="5 6" key="1">
    <citation type="submission" date="2017-06" db="EMBL/GenBank/DDBJ databases">
        <authorList>
            <person name="Kim H.J."/>
            <person name="Triplett B.A."/>
        </authorList>
    </citation>
    <scope>NUCLEOTIDE SEQUENCE [LARGE SCALE GENOMIC DNA]</scope>
    <source>
        <strain evidence="5 6">B29T1</strain>
    </source>
</reference>
<dbReference type="CDD" id="cd01168">
    <property type="entry name" value="adenosine_kinase"/>
    <property type="match status" value="1"/>
</dbReference>
<gene>
    <name evidence="5" type="ORF">SAMN07250955_101363</name>
</gene>
<dbReference type="Pfam" id="PF00294">
    <property type="entry name" value="PfkB"/>
    <property type="match status" value="1"/>
</dbReference>
<dbReference type="RefSeq" id="WP_088559669.1">
    <property type="nucleotide sequence ID" value="NZ_FYEH01000001.1"/>
</dbReference>
<protein>
    <submittedName>
        <fullName evidence="5">Sugar or nucleoside kinase, ribokinase family</fullName>
    </submittedName>
</protein>
<dbReference type="InterPro" id="IPR011611">
    <property type="entry name" value="PfkB_dom"/>
</dbReference>
<organism evidence="5 6">
    <name type="scientific">Arboricoccus pini</name>
    <dbReference type="NCBI Taxonomy" id="1963835"/>
    <lineage>
        <taxon>Bacteria</taxon>
        <taxon>Pseudomonadati</taxon>
        <taxon>Pseudomonadota</taxon>
        <taxon>Alphaproteobacteria</taxon>
        <taxon>Geminicoccales</taxon>
        <taxon>Geminicoccaceae</taxon>
        <taxon>Arboricoccus</taxon>
    </lineage>
</organism>
<evidence type="ECO:0000256" key="2">
    <source>
        <dbReference type="ARBA" id="ARBA00022679"/>
    </source>
</evidence>
<keyword evidence="2" id="KW-0808">Transferase</keyword>
<evidence type="ECO:0000313" key="6">
    <source>
        <dbReference type="Proteomes" id="UP000197065"/>
    </source>
</evidence>